<proteinExistence type="predicted"/>
<dbReference type="OrthoDB" id="681953at2759"/>
<dbReference type="EMBL" id="CAJGYO010000008">
    <property type="protein sequence ID" value="CAD6250315.1"/>
    <property type="molecule type" value="Genomic_DNA"/>
</dbReference>
<comment type="caution">
    <text evidence="1">The sequence shown here is derived from an EMBL/GenBank/DDBJ whole genome shotgun (WGS) entry which is preliminary data.</text>
</comment>
<keyword evidence="2" id="KW-1185">Reference proteome</keyword>
<accession>A0A811PWP8</accession>
<reference evidence="1" key="1">
    <citation type="submission" date="2020-10" db="EMBL/GenBank/DDBJ databases">
        <authorList>
            <person name="Han B."/>
            <person name="Lu T."/>
            <person name="Zhao Q."/>
            <person name="Huang X."/>
            <person name="Zhao Y."/>
        </authorList>
    </citation>
    <scope>NUCLEOTIDE SEQUENCE</scope>
</reference>
<sequence length="221" mass="25339">MASPGRPGAVLVPRCPIIFNGTNWGDFVFHVEVHMDGQLLWRYLTGERICPPRPLLPTPPTYPPDADDDAKSALLEAFEAKMESYQSDLDVYETWLREEKSAKAILLASMEVDLSLSLRGLATSHLMWDHFRRSYEIRNKAMYLAVVEEAQSLRQLDSTIEDFHRQMINYAASLDGWAKFTGRWYLLASCDRPLDQRHSSPSRVSLSRLRPEFEPVRAHDS</sequence>
<gene>
    <name evidence="1" type="ORF">NCGR_LOCUS34109</name>
</gene>
<evidence type="ECO:0000313" key="2">
    <source>
        <dbReference type="Proteomes" id="UP000604825"/>
    </source>
</evidence>
<evidence type="ECO:0000313" key="1">
    <source>
        <dbReference type="EMBL" id="CAD6250315.1"/>
    </source>
</evidence>
<name>A0A811PWP8_9POAL</name>
<protein>
    <submittedName>
        <fullName evidence="1">Uncharacterized protein</fullName>
    </submittedName>
</protein>
<dbReference type="AlphaFoldDB" id="A0A811PWP8"/>
<organism evidence="1 2">
    <name type="scientific">Miscanthus lutarioriparius</name>
    <dbReference type="NCBI Taxonomy" id="422564"/>
    <lineage>
        <taxon>Eukaryota</taxon>
        <taxon>Viridiplantae</taxon>
        <taxon>Streptophyta</taxon>
        <taxon>Embryophyta</taxon>
        <taxon>Tracheophyta</taxon>
        <taxon>Spermatophyta</taxon>
        <taxon>Magnoliopsida</taxon>
        <taxon>Liliopsida</taxon>
        <taxon>Poales</taxon>
        <taxon>Poaceae</taxon>
        <taxon>PACMAD clade</taxon>
        <taxon>Panicoideae</taxon>
        <taxon>Andropogonodae</taxon>
        <taxon>Andropogoneae</taxon>
        <taxon>Saccharinae</taxon>
        <taxon>Miscanthus</taxon>
    </lineage>
</organism>
<dbReference type="Proteomes" id="UP000604825">
    <property type="component" value="Unassembled WGS sequence"/>
</dbReference>